<dbReference type="Gene3D" id="1.10.287.910">
    <property type="entry name" value="bacterial mercury transporter, merf"/>
    <property type="match status" value="1"/>
</dbReference>
<dbReference type="RefSeq" id="WP_203196915.1">
    <property type="nucleotide sequence ID" value="NZ_CP063363.1"/>
</dbReference>
<protein>
    <submittedName>
        <fullName evidence="2">Mercury transport protein</fullName>
    </submittedName>
</protein>
<dbReference type="KEGG" id="xdi:EZH22_29570"/>
<evidence type="ECO:0000313" key="3">
    <source>
        <dbReference type="Proteomes" id="UP000596427"/>
    </source>
</evidence>
<evidence type="ECO:0000313" key="2">
    <source>
        <dbReference type="EMBL" id="QRG10019.1"/>
    </source>
</evidence>
<keyword evidence="3" id="KW-1185">Reference proteome</keyword>
<sequence>MTDPALFRVGTIGAVLAAICCVAPLVAVSLPLAGLGAWMAGAGLVVLPLMVAGVGLVAWGLHHRRERATGCNTKIRTEGMKP</sequence>
<dbReference type="AlphaFoldDB" id="A0A974PUJ3"/>
<keyword evidence="2" id="KW-0614">Plasmid</keyword>
<keyword evidence="1" id="KW-1133">Transmembrane helix</keyword>
<reference evidence="2 3" key="1">
    <citation type="submission" date="2020-10" db="EMBL/GenBank/DDBJ databases">
        <title>Degradation of 1,4-Dioxane by Xanthobacter sp. YN2, via a Novel Group-2 Soluble Di-Iron Monooxygenase.</title>
        <authorList>
            <person name="Ma F."/>
            <person name="Wang Y."/>
            <person name="Yang J."/>
            <person name="Guo H."/>
            <person name="Su D."/>
            <person name="Yu L."/>
        </authorList>
    </citation>
    <scope>NUCLEOTIDE SEQUENCE [LARGE SCALE GENOMIC DNA]</scope>
    <source>
        <strain evidence="2 3">YN2</strain>
        <plasmid evidence="2 3">unnamed1</plasmid>
    </source>
</reference>
<dbReference type="Proteomes" id="UP000596427">
    <property type="component" value="Plasmid unnamed1"/>
</dbReference>
<proteinExistence type="predicted"/>
<keyword evidence="1" id="KW-0472">Membrane</keyword>
<geneLocation type="plasmid" evidence="2 3">
    <name>unnamed1</name>
</geneLocation>
<organism evidence="2 3">
    <name type="scientific">Xanthobacter dioxanivorans</name>
    <dbReference type="NCBI Taxonomy" id="2528964"/>
    <lineage>
        <taxon>Bacteria</taxon>
        <taxon>Pseudomonadati</taxon>
        <taxon>Pseudomonadota</taxon>
        <taxon>Alphaproteobacteria</taxon>
        <taxon>Hyphomicrobiales</taxon>
        <taxon>Xanthobacteraceae</taxon>
        <taxon>Xanthobacter</taxon>
    </lineage>
</organism>
<gene>
    <name evidence="2" type="ORF">EZH22_29570</name>
</gene>
<evidence type="ECO:0000256" key="1">
    <source>
        <dbReference type="SAM" id="Phobius"/>
    </source>
</evidence>
<name>A0A974PUJ3_9HYPH</name>
<accession>A0A974PUJ3</accession>
<keyword evidence="1" id="KW-0812">Transmembrane</keyword>
<dbReference type="EMBL" id="CP063363">
    <property type="protein sequence ID" value="QRG10019.1"/>
    <property type="molecule type" value="Genomic_DNA"/>
</dbReference>
<feature type="transmembrane region" description="Helical" evidence="1">
    <location>
        <begin position="38"/>
        <end position="59"/>
    </location>
</feature>
<feature type="transmembrane region" description="Helical" evidence="1">
    <location>
        <begin position="12"/>
        <end position="32"/>
    </location>
</feature>